<proteinExistence type="predicted"/>
<dbReference type="Proteomes" id="UP000528608">
    <property type="component" value="Unassembled WGS sequence"/>
</dbReference>
<accession>A0A7W8F6J1</accession>
<evidence type="ECO:0000313" key="2">
    <source>
        <dbReference type="EMBL" id="MBB5122416.1"/>
    </source>
</evidence>
<dbReference type="EMBL" id="JACHJF010000026">
    <property type="protein sequence ID" value="MBB5122416.1"/>
    <property type="molecule type" value="Genomic_DNA"/>
</dbReference>
<organism evidence="2 3">
    <name type="scientific">Streptomyces eurocidicus</name>
    <name type="common">Streptoverticillium eurocidicus</name>
    <dbReference type="NCBI Taxonomy" id="66423"/>
    <lineage>
        <taxon>Bacteria</taxon>
        <taxon>Bacillati</taxon>
        <taxon>Actinomycetota</taxon>
        <taxon>Actinomycetes</taxon>
        <taxon>Kitasatosporales</taxon>
        <taxon>Streptomycetaceae</taxon>
        <taxon>Streptomyces</taxon>
    </lineage>
</organism>
<feature type="region of interest" description="Disordered" evidence="1">
    <location>
        <begin position="123"/>
        <end position="166"/>
    </location>
</feature>
<evidence type="ECO:0000256" key="1">
    <source>
        <dbReference type="SAM" id="MobiDB-lite"/>
    </source>
</evidence>
<reference evidence="2 3" key="1">
    <citation type="submission" date="2020-08" db="EMBL/GenBank/DDBJ databases">
        <title>Genomic Encyclopedia of Type Strains, Phase III (KMG-III): the genomes of soil and plant-associated and newly described type strains.</title>
        <authorList>
            <person name="Whitman W."/>
        </authorList>
    </citation>
    <scope>NUCLEOTIDE SEQUENCE [LARGE SCALE GENOMIC DNA]</scope>
    <source>
        <strain evidence="2 3">CECT 3259</strain>
    </source>
</reference>
<dbReference type="RefSeq" id="WP_102920936.1">
    <property type="nucleotide sequence ID" value="NZ_LGUI01000010.1"/>
</dbReference>
<evidence type="ECO:0000313" key="3">
    <source>
        <dbReference type="Proteomes" id="UP000528608"/>
    </source>
</evidence>
<protein>
    <submittedName>
        <fullName evidence="2">Uncharacterized protein</fullName>
    </submittedName>
</protein>
<dbReference type="AlphaFoldDB" id="A0A7W8F6J1"/>
<gene>
    <name evidence="2" type="ORF">FHS36_005887</name>
</gene>
<dbReference type="OrthoDB" id="495830at2"/>
<sequence>MERFVEVSVRLTGFDAFDLHATGLAALYRATALDQVGPEAFERFLAELAAVGGDPGRLEGETSRDIARALAHLWYLGVWPQLARSVHTALGREKANVPFTVSPEAYTEGLVWRTFHGHPAGAKAPGFGTWSEPPPGAPPVPRPAAPGRPVAGPGKEREEETAGDAV</sequence>
<comment type="caution">
    <text evidence="2">The sequence shown here is derived from an EMBL/GenBank/DDBJ whole genome shotgun (WGS) entry which is preliminary data.</text>
</comment>
<name>A0A7W8F6J1_STREU</name>
<feature type="compositionally biased region" description="Pro residues" evidence="1">
    <location>
        <begin position="132"/>
        <end position="146"/>
    </location>
</feature>